<proteinExistence type="predicted"/>
<dbReference type="OrthoDB" id="1934079at2759"/>
<organism evidence="2 3">
    <name type="scientific">Striga hermonthica</name>
    <name type="common">Purple witchweed</name>
    <name type="synonym">Buchnera hermonthica</name>
    <dbReference type="NCBI Taxonomy" id="68872"/>
    <lineage>
        <taxon>Eukaryota</taxon>
        <taxon>Viridiplantae</taxon>
        <taxon>Streptophyta</taxon>
        <taxon>Embryophyta</taxon>
        <taxon>Tracheophyta</taxon>
        <taxon>Spermatophyta</taxon>
        <taxon>Magnoliopsida</taxon>
        <taxon>eudicotyledons</taxon>
        <taxon>Gunneridae</taxon>
        <taxon>Pentapetalae</taxon>
        <taxon>asterids</taxon>
        <taxon>lamiids</taxon>
        <taxon>Lamiales</taxon>
        <taxon>Orobanchaceae</taxon>
        <taxon>Buchnereae</taxon>
        <taxon>Striga</taxon>
    </lineage>
</organism>
<dbReference type="PANTHER" id="PTHR33429:SF19">
    <property type="entry name" value="FISSION REGULATOR-LIKE PROTEIN"/>
    <property type="match status" value="1"/>
</dbReference>
<sequence length="98" mass="10211">MAQTNQLPPLVSSSPAAVVMGADSSGISATHRSIEMLVVVLAVITILGVFAGIIAQLCGGRHLEDRDVEGWVERSCRSCIDGGVSTKPPPLASEEPKK</sequence>
<dbReference type="AlphaFoldDB" id="A0A9N7NUR4"/>
<protein>
    <submittedName>
        <fullName evidence="2">Uncharacterized protein</fullName>
    </submittedName>
</protein>
<keyword evidence="3" id="KW-1185">Reference proteome</keyword>
<keyword evidence="1" id="KW-0812">Transmembrane</keyword>
<dbReference type="Proteomes" id="UP001153555">
    <property type="component" value="Unassembled WGS sequence"/>
</dbReference>
<keyword evidence="1" id="KW-0472">Membrane</keyword>
<evidence type="ECO:0000256" key="1">
    <source>
        <dbReference type="SAM" id="Phobius"/>
    </source>
</evidence>
<evidence type="ECO:0000313" key="2">
    <source>
        <dbReference type="EMBL" id="CAA0837444.1"/>
    </source>
</evidence>
<dbReference type="EMBL" id="CACSLK010030184">
    <property type="protein sequence ID" value="CAA0837444.1"/>
    <property type="molecule type" value="Genomic_DNA"/>
</dbReference>
<comment type="caution">
    <text evidence="2">The sequence shown here is derived from an EMBL/GenBank/DDBJ whole genome shotgun (WGS) entry which is preliminary data.</text>
</comment>
<dbReference type="PANTHER" id="PTHR33429">
    <property type="entry name" value="OS02G0708000 PROTEIN-RELATED"/>
    <property type="match status" value="1"/>
</dbReference>
<evidence type="ECO:0000313" key="3">
    <source>
        <dbReference type="Proteomes" id="UP001153555"/>
    </source>
</evidence>
<keyword evidence="1" id="KW-1133">Transmembrane helix</keyword>
<accession>A0A9N7NUR4</accession>
<name>A0A9N7NUR4_STRHE</name>
<gene>
    <name evidence="2" type="ORF">SHERM_04410</name>
</gene>
<feature type="transmembrane region" description="Helical" evidence="1">
    <location>
        <begin position="36"/>
        <end position="58"/>
    </location>
</feature>
<reference evidence="2" key="1">
    <citation type="submission" date="2019-12" db="EMBL/GenBank/DDBJ databases">
        <authorList>
            <person name="Scholes J."/>
        </authorList>
    </citation>
    <scope>NUCLEOTIDE SEQUENCE</scope>
</reference>